<feature type="transmembrane region" description="Helical" evidence="4">
    <location>
        <begin position="26"/>
        <end position="45"/>
    </location>
</feature>
<dbReference type="EMBL" id="BAAAQY010000007">
    <property type="protein sequence ID" value="GAA2239516.1"/>
    <property type="molecule type" value="Genomic_DNA"/>
</dbReference>
<feature type="transmembrane region" description="Helical" evidence="4">
    <location>
        <begin position="135"/>
        <end position="154"/>
    </location>
</feature>
<evidence type="ECO:0000313" key="7">
    <source>
        <dbReference type="Proteomes" id="UP001500929"/>
    </source>
</evidence>
<organism evidence="6 7">
    <name type="scientific">Herbiconiux moechotypicola</name>
    <dbReference type="NCBI Taxonomy" id="637393"/>
    <lineage>
        <taxon>Bacteria</taxon>
        <taxon>Bacillati</taxon>
        <taxon>Actinomycetota</taxon>
        <taxon>Actinomycetes</taxon>
        <taxon>Micrococcales</taxon>
        <taxon>Microbacteriaceae</taxon>
        <taxon>Herbiconiux</taxon>
    </lineage>
</organism>
<sequence length="401" mass="41616">MRVTLQISADVDGVVTSHALARAGSWLAGVFLSATIVIAAILIPLTGRLELFVALLGLIVVGVGVVFALRTPAFVRALLYTLIACAGLYVYAMVAAEVSVTIDGPTPSSDFVLLSMPEFAVLVVGISARSLARSLVLGTLGFVAGPGPVQVAAWQQGMPLALDVPVVASYVALGLFVCALWIGRRDAARGTAVMSGAALAEERDVALSRFSTRASSWLNDTVLADLRSLSVSEPGRLAPEHLQAIDRDLANLADVRLILDGPGESSSSRKLAKVPLLVSLVRDGEQKGLRVRVGGDLDAVNSLSLGVGRALDRALAECLDNVVQHSGVLEAEISVMSSPPELSVMVSDAGVGFDVDTTSDDTIGLRMTVIDSIVEVGGTVQIWSRPGAGTAIFVTVPAVTA</sequence>
<comment type="caution">
    <text evidence="6">The sequence shown here is derived from an EMBL/GenBank/DDBJ whole genome shotgun (WGS) entry which is preliminary data.</text>
</comment>
<dbReference type="Proteomes" id="UP001500929">
    <property type="component" value="Unassembled WGS sequence"/>
</dbReference>
<keyword evidence="4" id="KW-0472">Membrane</keyword>
<protein>
    <recommendedName>
        <fullName evidence="5">Histidine kinase/HSP90-like ATPase domain-containing protein</fullName>
    </recommendedName>
</protein>
<evidence type="ECO:0000256" key="2">
    <source>
        <dbReference type="ARBA" id="ARBA00022777"/>
    </source>
</evidence>
<reference evidence="6 7" key="1">
    <citation type="journal article" date="2019" name="Int. J. Syst. Evol. Microbiol.">
        <title>The Global Catalogue of Microorganisms (GCM) 10K type strain sequencing project: providing services to taxonomists for standard genome sequencing and annotation.</title>
        <authorList>
            <consortium name="The Broad Institute Genomics Platform"/>
            <consortium name="The Broad Institute Genome Sequencing Center for Infectious Disease"/>
            <person name="Wu L."/>
            <person name="Ma J."/>
        </authorList>
    </citation>
    <scope>NUCLEOTIDE SEQUENCE [LARGE SCALE GENOMIC DNA]</scope>
    <source>
        <strain evidence="6 7">JCM 16117</strain>
    </source>
</reference>
<dbReference type="Pfam" id="PF02518">
    <property type="entry name" value="HATPase_c"/>
    <property type="match status" value="1"/>
</dbReference>
<keyword evidence="2" id="KW-0418">Kinase</keyword>
<keyword evidence="4" id="KW-1133">Transmembrane helix</keyword>
<feature type="transmembrane region" description="Helical" evidence="4">
    <location>
        <begin position="77"/>
        <end position="96"/>
    </location>
</feature>
<keyword evidence="3" id="KW-0902">Two-component regulatory system</keyword>
<dbReference type="InterPro" id="IPR050482">
    <property type="entry name" value="Sensor_HK_TwoCompSys"/>
</dbReference>
<keyword evidence="7" id="KW-1185">Reference proteome</keyword>
<dbReference type="SUPFAM" id="SSF55874">
    <property type="entry name" value="ATPase domain of HSP90 chaperone/DNA topoisomerase II/histidine kinase"/>
    <property type="match status" value="1"/>
</dbReference>
<feature type="transmembrane region" description="Helical" evidence="4">
    <location>
        <begin position="160"/>
        <end position="182"/>
    </location>
</feature>
<proteinExistence type="predicted"/>
<evidence type="ECO:0000259" key="5">
    <source>
        <dbReference type="Pfam" id="PF02518"/>
    </source>
</evidence>
<dbReference type="InterPro" id="IPR036890">
    <property type="entry name" value="HATPase_C_sf"/>
</dbReference>
<feature type="transmembrane region" description="Helical" evidence="4">
    <location>
        <begin position="111"/>
        <end position="128"/>
    </location>
</feature>
<keyword evidence="1" id="KW-0808">Transferase</keyword>
<dbReference type="InterPro" id="IPR003594">
    <property type="entry name" value="HATPase_dom"/>
</dbReference>
<evidence type="ECO:0000256" key="1">
    <source>
        <dbReference type="ARBA" id="ARBA00022679"/>
    </source>
</evidence>
<evidence type="ECO:0000256" key="3">
    <source>
        <dbReference type="ARBA" id="ARBA00023012"/>
    </source>
</evidence>
<accession>A0ABN3DQV5</accession>
<dbReference type="PANTHER" id="PTHR24421">
    <property type="entry name" value="NITRATE/NITRITE SENSOR PROTEIN NARX-RELATED"/>
    <property type="match status" value="1"/>
</dbReference>
<keyword evidence="4" id="KW-0812">Transmembrane</keyword>
<evidence type="ECO:0000313" key="6">
    <source>
        <dbReference type="EMBL" id="GAA2239516.1"/>
    </source>
</evidence>
<gene>
    <name evidence="6" type="ORF">GCM10009851_26020</name>
</gene>
<feature type="domain" description="Histidine kinase/HSP90-like ATPase" evidence="5">
    <location>
        <begin position="308"/>
        <end position="398"/>
    </location>
</feature>
<feature type="transmembrane region" description="Helical" evidence="4">
    <location>
        <begin position="51"/>
        <end position="70"/>
    </location>
</feature>
<evidence type="ECO:0000256" key="4">
    <source>
        <dbReference type="SAM" id="Phobius"/>
    </source>
</evidence>
<name>A0ABN3DQV5_9MICO</name>
<dbReference type="Gene3D" id="3.30.565.10">
    <property type="entry name" value="Histidine kinase-like ATPase, C-terminal domain"/>
    <property type="match status" value="1"/>
</dbReference>